<evidence type="ECO:0000256" key="1">
    <source>
        <dbReference type="ARBA" id="ARBA00022603"/>
    </source>
</evidence>
<reference evidence="9" key="2">
    <citation type="submission" date="2025-08" db="UniProtKB">
        <authorList>
            <consortium name="Ensembl"/>
        </authorList>
    </citation>
    <scope>IDENTIFICATION</scope>
</reference>
<name>A0A8C9SNN5_SCLFO</name>
<comment type="similarity">
    <text evidence="4">Belongs to the methyltransferase superfamily. ETFBKMT family.</text>
</comment>
<dbReference type="GeneID" id="108920871"/>
<dbReference type="CTD" id="254013"/>
<dbReference type="InterPro" id="IPR050078">
    <property type="entry name" value="Ribosomal_L11_MeTrfase_PrmA"/>
</dbReference>
<dbReference type="GO" id="GO:0016279">
    <property type="term" value="F:protein-lysine N-methyltransferase activity"/>
    <property type="evidence" value="ECO:0007669"/>
    <property type="project" value="TreeGrafter"/>
</dbReference>
<evidence type="ECO:0000313" key="9">
    <source>
        <dbReference type="Ensembl" id="ENSSFOP00015035495.2"/>
    </source>
</evidence>
<proteinExistence type="inferred from homology"/>
<sequence length="252" mass="28235">MWRLRALRPALRGNAVSRGRNRRTDRARFGSEASVTQFILENTEVVSGNSLTPEISLRLFTPNCKFWHERAELWPFADPFWAIYWPGGQALARYLLDEPRVAKDKKVLDLGSGCGASAIAAKLSGSANVLVNDIDPIAAIACELNCELNGLDPFPSETENLIGSEPKGWDLILLGDMFYEEALADSLHIWLQTCIRAQGTQVLIGDPGRGHLEKLRIKRHLHQLAEFELPHAVRKENFGLTSSSVWHYHPEL</sequence>
<protein>
    <recommendedName>
        <fullName evidence="5">Electron transfer flavoprotein beta subunit lysine methyltransferase</fullName>
    </recommendedName>
    <alternativeName>
        <fullName evidence="7">ETFB lysine methyltransferase</fullName>
    </alternativeName>
    <alternativeName>
        <fullName evidence="6">Protein N-lysine methyltransferase METTL20</fullName>
    </alternativeName>
</protein>
<keyword evidence="10" id="KW-1185">Reference proteome</keyword>
<dbReference type="Gene3D" id="3.40.50.150">
    <property type="entry name" value="Vaccinia Virus protein VP39"/>
    <property type="match status" value="1"/>
</dbReference>
<dbReference type="PANTHER" id="PTHR43648">
    <property type="entry name" value="ELECTRON TRANSFER FLAVOPROTEIN BETA SUBUNIT LYSINE METHYLTRANSFERASE"/>
    <property type="match status" value="1"/>
</dbReference>
<evidence type="ECO:0000256" key="2">
    <source>
        <dbReference type="ARBA" id="ARBA00022679"/>
    </source>
</evidence>
<dbReference type="Proteomes" id="UP000694397">
    <property type="component" value="Chromosome 21"/>
</dbReference>
<organism evidence="9 10">
    <name type="scientific">Scleropages formosus</name>
    <name type="common">Asian bonytongue</name>
    <name type="synonym">Osteoglossum formosum</name>
    <dbReference type="NCBI Taxonomy" id="113540"/>
    <lineage>
        <taxon>Eukaryota</taxon>
        <taxon>Metazoa</taxon>
        <taxon>Chordata</taxon>
        <taxon>Craniata</taxon>
        <taxon>Vertebrata</taxon>
        <taxon>Euteleostomi</taxon>
        <taxon>Actinopterygii</taxon>
        <taxon>Neopterygii</taxon>
        <taxon>Teleostei</taxon>
        <taxon>Osteoglossocephala</taxon>
        <taxon>Osteoglossomorpha</taxon>
        <taxon>Osteoglossiformes</taxon>
        <taxon>Osteoglossidae</taxon>
        <taxon>Scleropages</taxon>
    </lineage>
</organism>
<dbReference type="InterPro" id="IPR029063">
    <property type="entry name" value="SAM-dependent_MTases_sf"/>
</dbReference>
<dbReference type="Pfam" id="PF10294">
    <property type="entry name" value="Methyltransf_16"/>
    <property type="match status" value="1"/>
</dbReference>
<keyword evidence="3" id="KW-0949">S-adenosyl-L-methionine</keyword>
<dbReference type="InterPro" id="IPR019410">
    <property type="entry name" value="Methyltransf_16"/>
</dbReference>
<evidence type="ECO:0000313" key="10">
    <source>
        <dbReference type="Proteomes" id="UP000694397"/>
    </source>
</evidence>
<evidence type="ECO:0000256" key="6">
    <source>
        <dbReference type="ARBA" id="ARBA00041867"/>
    </source>
</evidence>
<comment type="catalytic activity">
    <reaction evidence="8">
        <text>L-lysyl-[protein] + 3 S-adenosyl-L-methionine = N(6),N(6),N(6)-trimethyl-L-lysyl-[protein] + 3 S-adenosyl-L-homocysteine + 3 H(+)</text>
        <dbReference type="Rhea" id="RHEA:54192"/>
        <dbReference type="Rhea" id="RHEA-COMP:9752"/>
        <dbReference type="Rhea" id="RHEA-COMP:13826"/>
        <dbReference type="ChEBI" id="CHEBI:15378"/>
        <dbReference type="ChEBI" id="CHEBI:29969"/>
        <dbReference type="ChEBI" id="CHEBI:57856"/>
        <dbReference type="ChEBI" id="CHEBI:59789"/>
        <dbReference type="ChEBI" id="CHEBI:61961"/>
    </reaction>
    <physiologicalReaction direction="left-to-right" evidence="8">
        <dbReference type="Rhea" id="RHEA:54193"/>
    </physiologicalReaction>
</comment>
<reference evidence="9" key="3">
    <citation type="submission" date="2025-09" db="UniProtKB">
        <authorList>
            <consortium name="Ensembl"/>
        </authorList>
    </citation>
    <scope>IDENTIFICATION</scope>
</reference>
<evidence type="ECO:0000256" key="8">
    <source>
        <dbReference type="ARBA" id="ARBA00049497"/>
    </source>
</evidence>
<dbReference type="GO" id="GO:0032259">
    <property type="term" value="P:methylation"/>
    <property type="evidence" value="ECO:0007669"/>
    <property type="project" value="UniProtKB-KW"/>
</dbReference>
<evidence type="ECO:0000256" key="5">
    <source>
        <dbReference type="ARBA" id="ARBA00040322"/>
    </source>
</evidence>
<reference evidence="9 10" key="1">
    <citation type="submission" date="2019-04" db="EMBL/GenBank/DDBJ databases">
        <authorList>
            <consortium name="Wellcome Sanger Institute Data Sharing"/>
        </authorList>
    </citation>
    <scope>NUCLEOTIDE SEQUENCE [LARGE SCALE GENOMIC DNA]</scope>
</reference>
<accession>A0A8C9SNN5</accession>
<keyword evidence="1" id="KW-0489">Methyltransferase</keyword>
<dbReference type="OrthoDB" id="194386at2759"/>
<keyword evidence="2" id="KW-0808">Transferase</keyword>
<evidence type="ECO:0000256" key="4">
    <source>
        <dbReference type="ARBA" id="ARBA00037932"/>
    </source>
</evidence>
<dbReference type="GO" id="GO:0005759">
    <property type="term" value="C:mitochondrial matrix"/>
    <property type="evidence" value="ECO:0007669"/>
    <property type="project" value="TreeGrafter"/>
</dbReference>
<gene>
    <name evidence="9" type="primary">etfbkmt</name>
</gene>
<dbReference type="RefSeq" id="XP_018585449.2">
    <property type="nucleotide sequence ID" value="XM_018729933.2"/>
</dbReference>
<dbReference type="CDD" id="cd02440">
    <property type="entry name" value="AdoMet_MTases"/>
    <property type="match status" value="1"/>
</dbReference>
<evidence type="ECO:0000256" key="3">
    <source>
        <dbReference type="ARBA" id="ARBA00022691"/>
    </source>
</evidence>
<dbReference type="KEGG" id="sfm:108920871"/>
<dbReference type="GeneTree" id="ENSGT00940000163501"/>
<dbReference type="PANTHER" id="PTHR43648:SF1">
    <property type="entry name" value="ELECTRON TRANSFER FLAVOPROTEIN BETA SUBUNIT LYSINE METHYLTRANSFERASE"/>
    <property type="match status" value="1"/>
</dbReference>
<dbReference type="AlphaFoldDB" id="A0A8C9SNN5"/>
<dbReference type="SUPFAM" id="SSF53335">
    <property type="entry name" value="S-adenosyl-L-methionine-dependent methyltransferases"/>
    <property type="match status" value="1"/>
</dbReference>
<dbReference type="Ensembl" id="ENSSFOT00015035882.2">
    <property type="protein sequence ID" value="ENSSFOP00015035495.2"/>
    <property type="gene ID" value="ENSSFOG00015022618.2"/>
</dbReference>
<evidence type="ECO:0000256" key="7">
    <source>
        <dbReference type="ARBA" id="ARBA00042266"/>
    </source>
</evidence>